<keyword evidence="1" id="KW-0378">Hydrolase</keyword>
<dbReference type="InterPro" id="IPR050114">
    <property type="entry name" value="UPF0173_UPF0282_UlaG_hydrolase"/>
</dbReference>
<reference evidence="3" key="1">
    <citation type="submission" date="2007-06" db="EMBL/GenBank/DDBJ databases">
        <title>Complete sequence of Methanococcus vannielii SB.</title>
        <authorList>
            <consortium name="US DOE Joint Genome Institute"/>
            <person name="Copeland A."/>
            <person name="Lucas S."/>
            <person name="Lapidus A."/>
            <person name="Barry K."/>
            <person name="Glavina del Rio T."/>
            <person name="Dalin E."/>
            <person name="Tice H."/>
            <person name="Pitluck S."/>
            <person name="Chain P."/>
            <person name="Malfatti S."/>
            <person name="Shin M."/>
            <person name="Vergez L."/>
            <person name="Schmutz J."/>
            <person name="Larimer F."/>
            <person name="Land M."/>
            <person name="Hauser L."/>
            <person name="Kyrpides N."/>
            <person name="Anderson I."/>
            <person name="Sieprawska-Lupa M."/>
            <person name="Whitman W.B."/>
            <person name="Richardson P."/>
        </authorList>
    </citation>
    <scope>NUCLEOTIDE SEQUENCE [LARGE SCALE GENOMIC DNA]</scope>
    <source>
        <strain evidence="3">SB</strain>
    </source>
</reference>
<keyword evidence="4" id="KW-1185">Reference proteome</keyword>
<proteinExistence type="predicted"/>
<dbReference type="GO" id="GO:0016787">
    <property type="term" value="F:hydrolase activity"/>
    <property type="evidence" value="ECO:0007669"/>
    <property type="project" value="UniProtKB-KW"/>
</dbReference>
<dbReference type="eggNOG" id="arCOG00499">
    <property type="taxonomic scope" value="Archaea"/>
</dbReference>
<evidence type="ECO:0000313" key="3">
    <source>
        <dbReference type="EMBL" id="ABR54560.1"/>
    </source>
</evidence>
<accession>A6UPY8</accession>
<dbReference type="PANTHER" id="PTHR43546:SF9">
    <property type="entry name" value="L-ASCORBATE-6-PHOSPHATE LACTONASE ULAG-RELATED"/>
    <property type="match status" value="1"/>
</dbReference>
<dbReference type="InterPro" id="IPR001279">
    <property type="entry name" value="Metallo-B-lactamas"/>
</dbReference>
<dbReference type="KEGG" id="mvn:Mevan_0654"/>
<dbReference type="InterPro" id="IPR036866">
    <property type="entry name" value="RibonucZ/Hydroxyglut_hydro"/>
</dbReference>
<evidence type="ECO:0000313" key="4">
    <source>
        <dbReference type="Proteomes" id="UP000001107"/>
    </source>
</evidence>
<dbReference type="Pfam" id="PF12706">
    <property type="entry name" value="Lactamase_B_2"/>
    <property type="match status" value="1"/>
</dbReference>
<dbReference type="EMBL" id="CP000742">
    <property type="protein sequence ID" value="ABR54560.1"/>
    <property type="molecule type" value="Genomic_DNA"/>
</dbReference>
<organism evidence="3 4">
    <name type="scientific">Methanococcus vannielii (strain ATCC 35089 / DSM 1224 / JCM 13029 / OCM 148 / SB)</name>
    <dbReference type="NCBI Taxonomy" id="406327"/>
    <lineage>
        <taxon>Archaea</taxon>
        <taxon>Methanobacteriati</taxon>
        <taxon>Methanobacteriota</taxon>
        <taxon>Methanomada group</taxon>
        <taxon>Methanococci</taxon>
        <taxon>Methanococcales</taxon>
        <taxon>Methanococcaceae</taxon>
        <taxon>Methanococcus</taxon>
    </lineage>
</organism>
<gene>
    <name evidence="3" type="ordered locus">Mevan_0654</name>
</gene>
<dbReference type="OrthoDB" id="73420at2157"/>
<sequence>MNLGFEITFLGGGGGRWESITQNKGTGGFRISDGKLIAHVDPGPGTLVRMNQLNINPWKTDILFVSHCHPDHYTDAESIIEAMTKGMTKKQGLLIGNNSVLNGNKRFEKGISAYHQSRVFEKIVLKSGDFSKVQNWKITATSTKHNDPETIGFKLETDFGTIGYTSDSEYINSLSSDFESVDILIANVIRVKNQKVPGHMCSNDIIEVLNSMTKKPKLLVMYHMGMKITEPDLEAKYISKNTGISVEPAKIGLKVNLDNRYITLEYLL</sequence>
<dbReference type="PANTHER" id="PTHR43546">
    <property type="entry name" value="UPF0173 METAL-DEPENDENT HYDROLASE MJ1163-RELATED"/>
    <property type="match status" value="1"/>
</dbReference>
<dbReference type="Proteomes" id="UP000001107">
    <property type="component" value="Chromosome"/>
</dbReference>
<dbReference type="Gene3D" id="3.60.15.10">
    <property type="entry name" value="Ribonuclease Z/Hydroxyacylglutathione hydrolase-like"/>
    <property type="match status" value="1"/>
</dbReference>
<dbReference type="HOGENOM" id="CLU_074581_0_0_2"/>
<evidence type="ECO:0000256" key="1">
    <source>
        <dbReference type="ARBA" id="ARBA00022801"/>
    </source>
</evidence>
<dbReference type="RefSeq" id="WP_011972463.1">
    <property type="nucleotide sequence ID" value="NC_009634.1"/>
</dbReference>
<name>A6UPY8_METVS</name>
<dbReference type="GeneID" id="5325304"/>
<feature type="domain" description="Metallo-beta-lactamase" evidence="2">
    <location>
        <begin position="40"/>
        <end position="224"/>
    </location>
</feature>
<dbReference type="SUPFAM" id="SSF56281">
    <property type="entry name" value="Metallo-hydrolase/oxidoreductase"/>
    <property type="match status" value="1"/>
</dbReference>
<evidence type="ECO:0000259" key="2">
    <source>
        <dbReference type="Pfam" id="PF12706"/>
    </source>
</evidence>
<protein>
    <recommendedName>
        <fullName evidence="2">Metallo-beta-lactamase domain-containing protein</fullName>
    </recommendedName>
</protein>
<dbReference type="CDD" id="cd07741">
    <property type="entry name" value="metallo-hydrolase-like_MBL-fold"/>
    <property type="match status" value="1"/>
</dbReference>
<dbReference type="STRING" id="406327.Mevan_0654"/>
<dbReference type="AlphaFoldDB" id="A6UPY8"/>